<evidence type="ECO:0000313" key="2">
    <source>
        <dbReference type="Proteomes" id="UP000642571"/>
    </source>
</evidence>
<gene>
    <name evidence="1" type="ORF">GCM10011389_33400</name>
</gene>
<name>A0ABQ1QCI6_9BACI</name>
<dbReference type="EMBL" id="BMIN01000018">
    <property type="protein sequence ID" value="GGD22968.1"/>
    <property type="molecule type" value="Genomic_DNA"/>
</dbReference>
<keyword evidence="2" id="KW-1185">Reference proteome</keyword>
<sequence>MSALSLKKNLIIGLVGLAILIALSLFATQSYFNKKEITAANEKCHEVNGSPVVHTSKFNLSYSFECENPGK</sequence>
<organism evidence="1 2">
    <name type="scientific">Pontibacillus salipaludis</name>
    <dbReference type="NCBI Taxonomy" id="1697394"/>
    <lineage>
        <taxon>Bacteria</taxon>
        <taxon>Bacillati</taxon>
        <taxon>Bacillota</taxon>
        <taxon>Bacilli</taxon>
        <taxon>Bacillales</taxon>
        <taxon>Bacillaceae</taxon>
        <taxon>Pontibacillus</taxon>
    </lineage>
</organism>
<comment type="caution">
    <text evidence="1">The sequence shown here is derived from an EMBL/GenBank/DDBJ whole genome shotgun (WGS) entry which is preliminary data.</text>
</comment>
<reference evidence="2" key="1">
    <citation type="journal article" date="2019" name="Int. J. Syst. Evol. Microbiol.">
        <title>The Global Catalogue of Microorganisms (GCM) 10K type strain sequencing project: providing services to taxonomists for standard genome sequencing and annotation.</title>
        <authorList>
            <consortium name="The Broad Institute Genomics Platform"/>
            <consortium name="The Broad Institute Genome Sequencing Center for Infectious Disease"/>
            <person name="Wu L."/>
            <person name="Ma J."/>
        </authorList>
    </citation>
    <scope>NUCLEOTIDE SEQUENCE [LARGE SCALE GENOMIC DNA]</scope>
    <source>
        <strain evidence="2">CGMCC 1.15353</strain>
    </source>
</reference>
<accession>A0ABQ1QCI6</accession>
<protein>
    <submittedName>
        <fullName evidence="1">Uncharacterized protein</fullName>
    </submittedName>
</protein>
<evidence type="ECO:0000313" key="1">
    <source>
        <dbReference type="EMBL" id="GGD22968.1"/>
    </source>
</evidence>
<dbReference type="RefSeq" id="WP_188655518.1">
    <property type="nucleotide sequence ID" value="NZ_BMIN01000018.1"/>
</dbReference>
<proteinExistence type="predicted"/>
<dbReference type="Proteomes" id="UP000642571">
    <property type="component" value="Unassembled WGS sequence"/>
</dbReference>